<dbReference type="RefSeq" id="WP_089793130.1">
    <property type="nucleotide sequence ID" value="NZ_FPBP01000002.1"/>
</dbReference>
<accession>A0A1I7G4S1</accession>
<dbReference type="InterPro" id="IPR011067">
    <property type="entry name" value="Plasmid_toxin/cell-grow_inhib"/>
</dbReference>
<dbReference type="Proteomes" id="UP000198693">
    <property type="component" value="Unassembled WGS sequence"/>
</dbReference>
<evidence type="ECO:0000313" key="2">
    <source>
        <dbReference type="Proteomes" id="UP000198693"/>
    </source>
</evidence>
<protein>
    <submittedName>
        <fullName evidence="1">mRNA interferase MazF</fullName>
    </submittedName>
</protein>
<dbReference type="SUPFAM" id="SSF50118">
    <property type="entry name" value="Cell growth inhibitor/plasmid maintenance toxic component"/>
    <property type="match status" value="1"/>
</dbReference>
<dbReference type="OrthoDB" id="9813449at2"/>
<reference evidence="2" key="1">
    <citation type="submission" date="2016-10" db="EMBL/GenBank/DDBJ databases">
        <authorList>
            <person name="Varghese N."/>
            <person name="Submissions S."/>
        </authorList>
    </citation>
    <scope>NUCLEOTIDE SEQUENCE [LARGE SCALE GENOMIC DNA]</scope>
    <source>
        <strain evidence="2">CGMCC 1.6981</strain>
    </source>
</reference>
<dbReference type="Pfam" id="PF02452">
    <property type="entry name" value="PemK_toxin"/>
    <property type="match status" value="1"/>
</dbReference>
<dbReference type="Gene3D" id="2.30.30.110">
    <property type="match status" value="1"/>
</dbReference>
<dbReference type="InterPro" id="IPR003477">
    <property type="entry name" value="PemK-like"/>
</dbReference>
<proteinExistence type="predicted"/>
<dbReference type="GO" id="GO:0003677">
    <property type="term" value="F:DNA binding"/>
    <property type="evidence" value="ECO:0007669"/>
    <property type="project" value="InterPro"/>
</dbReference>
<name>A0A1I7G4S1_9GAMM</name>
<dbReference type="AlphaFoldDB" id="A0A1I7G4S1"/>
<dbReference type="EMBL" id="FPBP01000002">
    <property type="protein sequence ID" value="SFU43465.1"/>
    <property type="molecule type" value="Genomic_DNA"/>
</dbReference>
<gene>
    <name evidence="1" type="ORF">SAMN04487955_102251</name>
</gene>
<sequence length="117" mass="13593">MKRAGQLALMPFPYTDLTHSKKRPVLLLHRLDQFHDDWLVCMVSSRLRHAHPELDWVLSFDDEELRATGLKVTSVFRLSRLAVLDGSLLLGRMGSVSEARLYDLRHRLGHWITCKDE</sequence>
<organism evidence="1 2">
    <name type="scientific">Halomonas korlensis</name>
    <dbReference type="NCBI Taxonomy" id="463301"/>
    <lineage>
        <taxon>Bacteria</taxon>
        <taxon>Pseudomonadati</taxon>
        <taxon>Pseudomonadota</taxon>
        <taxon>Gammaproteobacteria</taxon>
        <taxon>Oceanospirillales</taxon>
        <taxon>Halomonadaceae</taxon>
        <taxon>Halomonas</taxon>
    </lineage>
</organism>
<keyword evidence="2" id="KW-1185">Reference proteome</keyword>
<dbReference type="STRING" id="463301.SAMN04487955_102251"/>
<evidence type="ECO:0000313" key="1">
    <source>
        <dbReference type="EMBL" id="SFU43465.1"/>
    </source>
</evidence>